<sequence>MTIERFNEIIQQQLRKTADLLTAKGNEYAPDVDRLAAFKQAADLQQCSIPEALGGMLAKHIVSIYQMLPDASLYMSKKWDEKINDAINYLLLLKACIVEGECEE</sequence>
<evidence type="ECO:0000313" key="1">
    <source>
        <dbReference type="EMBL" id="DAD96480.1"/>
    </source>
</evidence>
<dbReference type="EMBL" id="BK015217">
    <property type="protein sequence ID" value="DAD96480.1"/>
    <property type="molecule type" value="Genomic_DNA"/>
</dbReference>
<protein>
    <submittedName>
        <fullName evidence="1">Uncharacterized protein</fullName>
    </submittedName>
</protein>
<name>A0A8S5NQI2_9CAUD</name>
<organism evidence="1">
    <name type="scientific">Myoviridae sp. ctj3P51</name>
    <dbReference type="NCBI Taxonomy" id="2826687"/>
    <lineage>
        <taxon>Viruses</taxon>
        <taxon>Duplodnaviria</taxon>
        <taxon>Heunggongvirae</taxon>
        <taxon>Uroviricota</taxon>
        <taxon>Caudoviricetes</taxon>
    </lineage>
</organism>
<reference evidence="1" key="1">
    <citation type="journal article" date="2021" name="Proc. Natl. Acad. Sci. U.S.A.">
        <title>A Catalog of Tens of Thousands of Viruses from Human Metagenomes Reveals Hidden Associations with Chronic Diseases.</title>
        <authorList>
            <person name="Tisza M.J."/>
            <person name="Buck C.B."/>
        </authorList>
    </citation>
    <scope>NUCLEOTIDE SEQUENCE</scope>
    <source>
        <strain evidence="1">Ctj3P51</strain>
    </source>
</reference>
<accession>A0A8S5NQI2</accession>
<proteinExistence type="predicted"/>